<dbReference type="Proteomes" id="UP000757890">
    <property type="component" value="Unassembled WGS sequence"/>
</dbReference>
<accession>A0A6L6TTV6</accession>
<name>A0A6L6TTV6_9FIRM</name>
<organism evidence="3 4">
    <name type="scientific">Dialister invisus</name>
    <dbReference type="NCBI Taxonomy" id="218538"/>
    <lineage>
        <taxon>Bacteria</taxon>
        <taxon>Bacillati</taxon>
        <taxon>Bacillota</taxon>
        <taxon>Negativicutes</taxon>
        <taxon>Veillonellales</taxon>
        <taxon>Veillonellaceae</taxon>
        <taxon>Dialister</taxon>
    </lineage>
</organism>
<dbReference type="Gene3D" id="3.90.550.10">
    <property type="entry name" value="Spore Coat Polysaccharide Biosynthesis Protein SpsA, Chain A"/>
    <property type="match status" value="1"/>
</dbReference>
<evidence type="ECO:0000256" key="1">
    <source>
        <dbReference type="ARBA" id="ARBA00022676"/>
    </source>
</evidence>
<gene>
    <name evidence="3" type="ORF">HXL70_06980</name>
</gene>
<dbReference type="InterPro" id="IPR029044">
    <property type="entry name" value="Nucleotide-diphossugar_trans"/>
</dbReference>
<protein>
    <submittedName>
        <fullName evidence="3">Glycosyltransferase family 2 protein</fullName>
    </submittedName>
</protein>
<dbReference type="SUPFAM" id="SSF53448">
    <property type="entry name" value="Nucleotide-diphospho-sugar transferases"/>
    <property type="match status" value="1"/>
</dbReference>
<keyword evidence="2" id="KW-0808">Transferase</keyword>
<evidence type="ECO:0000313" key="4">
    <source>
        <dbReference type="Proteomes" id="UP000757890"/>
    </source>
</evidence>
<sequence length="338" mass="39166">MGYAPLVSVIVPVYKTEKFIHRCIDSVLNQTYSNWEMILVDDGSPDACGQICDSYAEKDGRIHVIHQENQGLSAARNAGIKICKGEWIYFLDSDDFIVEDALEKMIFFSKSGTYDIIMAGFSIIYADGSEDCRSSGWKETDNLSKIRRGILLDELPNFAHGKLYKRYLWNDLIFPAGRLVEDMYVSATVFFKAGSAYLTPVSLYRYSYENENSLMRGKNIKDFIQLKYGRFLAWREHERIADLHALSDKKVCCIQALKCAVKTFVADFNTRELPDLDYRELESYIFMHRDVSLPFLFSFQRYLIVSECTILLQLCGYVRKMAVSLQYKMRQWKFMAAR</sequence>
<dbReference type="RefSeq" id="WP_022027341.1">
    <property type="nucleotide sequence ID" value="NZ_DBFBXK010000046.1"/>
</dbReference>
<evidence type="ECO:0000256" key="2">
    <source>
        <dbReference type="ARBA" id="ARBA00022679"/>
    </source>
</evidence>
<dbReference type="AlphaFoldDB" id="A0A6L6TTV6"/>
<dbReference type="EMBL" id="JABZMK010000052">
    <property type="protein sequence ID" value="MBF1129768.1"/>
    <property type="molecule type" value="Genomic_DNA"/>
</dbReference>
<dbReference type="Pfam" id="PF00535">
    <property type="entry name" value="Glycos_transf_2"/>
    <property type="match status" value="1"/>
</dbReference>
<keyword evidence="1" id="KW-0328">Glycosyltransferase</keyword>
<dbReference type="PANTHER" id="PTHR22916">
    <property type="entry name" value="GLYCOSYLTRANSFERASE"/>
    <property type="match status" value="1"/>
</dbReference>
<dbReference type="GO" id="GO:0016757">
    <property type="term" value="F:glycosyltransferase activity"/>
    <property type="evidence" value="ECO:0007669"/>
    <property type="project" value="UniProtKB-KW"/>
</dbReference>
<evidence type="ECO:0000313" key="3">
    <source>
        <dbReference type="EMBL" id="MBF1129768.1"/>
    </source>
</evidence>
<dbReference type="PANTHER" id="PTHR22916:SF51">
    <property type="entry name" value="GLYCOSYLTRANSFERASE EPSH-RELATED"/>
    <property type="match status" value="1"/>
</dbReference>
<dbReference type="CDD" id="cd00761">
    <property type="entry name" value="Glyco_tranf_GTA_type"/>
    <property type="match status" value="1"/>
</dbReference>
<reference evidence="3" key="1">
    <citation type="submission" date="2020-04" db="EMBL/GenBank/DDBJ databases">
        <title>Deep metagenomics examines the oral microbiome during advanced dental caries in children, revealing novel taxa and co-occurrences with host molecules.</title>
        <authorList>
            <person name="Baker J.L."/>
            <person name="Morton J.T."/>
            <person name="Dinis M."/>
            <person name="Alvarez R."/>
            <person name="Tran N.C."/>
            <person name="Knight R."/>
            <person name="Edlund A."/>
        </authorList>
    </citation>
    <scope>NUCLEOTIDE SEQUENCE</scope>
    <source>
        <strain evidence="3">JCVI_32_bin.14</strain>
    </source>
</reference>
<proteinExistence type="predicted"/>
<comment type="caution">
    <text evidence="3">The sequence shown here is derived from an EMBL/GenBank/DDBJ whole genome shotgun (WGS) entry which is preliminary data.</text>
</comment>
<dbReference type="InterPro" id="IPR001173">
    <property type="entry name" value="Glyco_trans_2-like"/>
</dbReference>